<dbReference type="RefSeq" id="WP_231317634.1">
    <property type="nucleotide sequence ID" value="NZ_CP088156.1"/>
</dbReference>
<dbReference type="EMBL" id="CP088156">
    <property type="protein sequence ID" value="UFZ01841.1"/>
    <property type="molecule type" value="Genomic_DNA"/>
</dbReference>
<feature type="transmembrane region" description="Helical" evidence="5">
    <location>
        <begin position="162"/>
        <end position="177"/>
    </location>
</feature>
<evidence type="ECO:0000256" key="1">
    <source>
        <dbReference type="ARBA" id="ARBA00004141"/>
    </source>
</evidence>
<keyword evidence="3 5" id="KW-1133">Transmembrane helix</keyword>
<feature type="transmembrane region" description="Helical" evidence="5">
    <location>
        <begin position="98"/>
        <end position="118"/>
    </location>
</feature>
<feature type="transmembrane region" description="Helical" evidence="5">
    <location>
        <begin position="53"/>
        <end position="71"/>
    </location>
</feature>
<accession>A0ABY3R4U0</accession>
<evidence type="ECO:0000313" key="7">
    <source>
        <dbReference type="EMBL" id="UFZ01841.1"/>
    </source>
</evidence>
<dbReference type="GO" id="GO:0016874">
    <property type="term" value="F:ligase activity"/>
    <property type="evidence" value="ECO:0007669"/>
    <property type="project" value="UniProtKB-KW"/>
</dbReference>
<comment type="subcellular location">
    <subcellularLocation>
        <location evidence="1">Membrane</location>
        <topology evidence="1">Multi-pass membrane protein</topology>
    </subcellularLocation>
</comment>
<keyword evidence="7" id="KW-0436">Ligase</keyword>
<dbReference type="PANTHER" id="PTHR37422">
    <property type="entry name" value="TEICHURONIC ACID BIOSYNTHESIS PROTEIN TUAE"/>
    <property type="match status" value="1"/>
</dbReference>
<feature type="transmembrane region" description="Helical" evidence="5">
    <location>
        <begin position="334"/>
        <end position="351"/>
    </location>
</feature>
<protein>
    <submittedName>
        <fullName evidence="7">O-antigen ligase family protein</fullName>
    </submittedName>
</protein>
<feature type="transmembrane region" description="Helical" evidence="5">
    <location>
        <begin position="20"/>
        <end position="41"/>
    </location>
</feature>
<feature type="transmembrane region" description="Helical" evidence="5">
    <location>
        <begin position="279"/>
        <end position="298"/>
    </location>
</feature>
<keyword evidence="4 5" id="KW-0472">Membrane</keyword>
<evidence type="ECO:0000256" key="2">
    <source>
        <dbReference type="ARBA" id="ARBA00022692"/>
    </source>
</evidence>
<feature type="transmembrane region" description="Helical" evidence="5">
    <location>
        <begin position="189"/>
        <end position="209"/>
    </location>
</feature>
<feature type="transmembrane region" description="Helical" evidence="5">
    <location>
        <begin position="310"/>
        <end position="328"/>
    </location>
</feature>
<organism evidence="7 8">
    <name type="scientific">Bradyrhizobium ontarionense</name>
    <dbReference type="NCBI Taxonomy" id="2898149"/>
    <lineage>
        <taxon>Bacteria</taxon>
        <taxon>Pseudomonadati</taxon>
        <taxon>Pseudomonadota</taxon>
        <taxon>Alphaproteobacteria</taxon>
        <taxon>Hyphomicrobiales</taxon>
        <taxon>Nitrobacteraceae</taxon>
        <taxon>Bradyrhizobium</taxon>
    </lineage>
</organism>
<dbReference type="InterPro" id="IPR007016">
    <property type="entry name" value="O-antigen_ligase-rel_domated"/>
</dbReference>
<dbReference type="PANTHER" id="PTHR37422:SF23">
    <property type="entry name" value="TEICHURONIC ACID BIOSYNTHESIS PROTEIN TUAE"/>
    <property type="match status" value="1"/>
</dbReference>
<keyword evidence="8" id="KW-1185">Reference proteome</keyword>
<evidence type="ECO:0000256" key="4">
    <source>
        <dbReference type="ARBA" id="ARBA00023136"/>
    </source>
</evidence>
<gene>
    <name evidence="7" type="ORF">LQG66_21255</name>
</gene>
<name>A0ABY3R4U0_9BRAD</name>
<sequence>MSGLIGADPTAPLALVRDQPLFALGAPLACLGVLACAFFVASAPAHAEILLKTVAWSGLAYAVYGIAAYLIDPSVVLLRDKVLDRNVLNATFPNRNTAALYFGCCMVVWELIMLRRLVARDGFRHGWSSLRAVTWDRRLLVPGAASLICMTCVMLTGSRAGLVVSLAGGVGAASLVLRRQLPSWRRLLWALPPALAVMTAALAVLGGQVTGRLGAHGLEGGGRWETYVSTWRMIRDHPLIGSGLGSFRYIFPRYRSADASIWGIWDRAHSTPLELAAELGVPLALVVCLGWAVVLAFLVKGALQRRNGAIFPIAGLVCGTMAIVHSLVDFSLQIPGLAIPVLSLVGVGLAQRHRAEGRPRRGRAT</sequence>
<evidence type="ECO:0000256" key="3">
    <source>
        <dbReference type="ARBA" id="ARBA00022989"/>
    </source>
</evidence>
<feature type="domain" description="O-antigen ligase-related" evidence="6">
    <location>
        <begin position="145"/>
        <end position="287"/>
    </location>
</feature>
<reference evidence="7" key="1">
    <citation type="journal article" date="2024" name="Antonie Van Leeuwenhoek">
        <title>Bradyrhizobium ontarionense sp. nov., a novel bacterial symbiont isolated from Aeschynomene indica (Indian jointvetch), harbours photosynthesis, nitrogen fixation and nitrous oxide (N2O) reductase genes.</title>
        <authorList>
            <person name="Bromfield E.S.P."/>
            <person name="Cloutier S."/>
        </authorList>
    </citation>
    <scope>NUCLEOTIDE SEQUENCE</scope>
    <source>
        <strain evidence="7">A19</strain>
    </source>
</reference>
<evidence type="ECO:0000259" key="6">
    <source>
        <dbReference type="Pfam" id="PF04932"/>
    </source>
</evidence>
<dbReference type="Proteomes" id="UP001431010">
    <property type="component" value="Chromosome"/>
</dbReference>
<feature type="transmembrane region" description="Helical" evidence="5">
    <location>
        <begin position="139"/>
        <end position="156"/>
    </location>
</feature>
<evidence type="ECO:0000256" key="5">
    <source>
        <dbReference type="SAM" id="Phobius"/>
    </source>
</evidence>
<proteinExistence type="predicted"/>
<dbReference type="InterPro" id="IPR051533">
    <property type="entry name" value="WaaL-like"/>
</dbReference>
<evidence type="ECO:0000313" key="8">
    <source>
        <dbReference type="Proteomes" id="UP001431010"/>
    </source>
</evidence>
<dbReference type="Pfam" id="PF04932">
    <property type="entry name" value="Wzy_C"/>
    <property type="match status" value="1"/>
</dbReference>
<keyword evidence="2 5" id="KW-0812">Transmembrane</keyword>